<dbReference type="InterPro" id="IPR024771">
    <property type="entry name" value="SUZ"/>
</dbReference>
<dbReference type="PANTHER" id="PTHR31796">
    <property type="entry name" value="SUZ DOMAIN-CONTAINING PROTEIN 1"/>
    <property type="match status" value="1"/>
</dbReference>
<reference evidence="2" key="1">
    <citation type="submission" date="2020-07" db="EMBL/GenBank/DDBJ databases">
        <title>The High-quality genome of the commercially important snow crab, Chionoecetes opilio.</title>
        <authorList>
            <person name="Jeong J.-H."/>
            <person name="Ryu S."/>
        </authorList>
    </citation>
    <scope>NUCLEOTIDE SEQUENCE</scope>
    <source>
        <strain evidence="2">MADBK_172401_WGS</strain>
        <tissue evidence="2">Digestive gland</tissue>
    </source>
</reference>
<protein>
    <submittedName>
        <fullName evidence="2">SUZ domain-containing protein 1</fullName>
    </submittedName>
</protein>
<organism evidence="2 3">
    <name type="scientific">Chionoecetes opilio</name>
    <name type="common">Atlantic snow crab</name>
    <name type="synonym">Cancer opilio</name>
    <dbReference type="NCBI Taxonomy" id="41210"/>
    <lineage>
        <taxon>Eukaryota</taxon>
        <taxon>Metazoa</taxon>
        <taxon>Ecdysozoa</taxon>
        <taxon>Arthropoda</taxon>
        <taxon>Crustacea</taxon>
        <taxon>Multicrustacea</taxon>
        <taxon>Malacostraca</taxon>
        <taxon>Eumalacostraca</taxon>
        <taxon>Eucarida</taxon>
        <taxon>Decapoda</taxon>
        <taxon>Pleocyemata</taxon>
        <taxon>Brachyura</taxon>
        <taxon>Eubrachyura</taxon>
        <taxon>Majoidea</taxon>
        <taxon>Majidae</taxon>
        <taxon>Chionoecetes</taxon>
    </lineage>
</organism>
<dbReference type="Proteomes" id="UP000770661">
    <property type="component" value="Unassembled WGS sequence"/>
</dbReference>
<evidence type="ECO:0000259" key="1">
    <source>
        <dbReference type="PROSITE" id="PS51673"/>
    </source>
</evidence>
<comment type="caution">
    <text evidence="2">The sequence shown here is derived from an EMBL/GenBank/DDBJ whole genome shotgun (WGS) entry which is preliminary data.</text>
</comment>
<accession>A0A8J4XRB3</accession>
<dbReference type="AlphaFoldDB" id="A0A8J4XRB3"/>
<feature type="domain" description="SUZ" evidence="1">
    <location>
        <begin position="38"/>
        <end position="113"/>
    </location>
</feature>
<keyword evidence="3" id="KW-1185">Reference proteome</keyword>
<name>A0A8J4XRB3_CHIOP</name>
<dbReference type="PANTHER" id="PTHR31796:SF2">
    <property type="entry name" value="SUZ DOMAIN-CONTAINING PROTEIN 1"/>
    <property type="match status" value="1"/>
</dbReference>
<gene>
    <name evidence="2" type="primary">SZRD1</name>
    <name evidence="2" type="ORF">GWK47_002040</name>
</gene>
<dbReference type="EMBL" id="JACEEZ010022184">
    <property type="protein sequence ID" value="KAG0712718.1"/>
    <property type="molecule type" value="Genomic_DNA"/>
</dbReference>
<proteinExistence type="predicted"/>
<evidence type="ECO:0000313" key="3">
    <source>
        <dbReference type="Proteomes" id="UP000770661"/>
    </source>
</evidence>
<evidence type="ECO:0000313" key="2">
    <source>
        <dbReference type="EMBL" id="KAG0712718.1"/>
    </source>
</evidence>
<dbReference type="OrthoDB" id="5373615at2759"/>
<dbReference type="PROSITE" id="PS51673">
    <property type="entry name" value="SUZ"/>
    <property type="match status" value="1"/>
</dbReference>
<sequence>MAAEQDEDLLENWEEIEENPAVLEKRLEKLSVKKNTVESPLLPTQVVSCEDGPRTPFSAQEPKIMILRRPQQRNPACATNGIINLRQKQPVKSLEQRQQEYAQARLRILGDAGSAEENKPKPVQQKSLEQREADYAAVRLRIMGSASKSVEEHMLSGVALAVATLVHCNIRVALAVTTLVHCNIRVALAVATLVHCNIRVALAVATLVHCNIRVALAVTTLVHCNIRVALAVATLVHCNIRVALAVATLGHCNTRVALAVATLVHCTSGLPWHGNPGSL</sequence>
<dbReference type="Pfam" id="PF12752">
    <property type="entry name" value="SUZ"/>
    <property type="match status" value="2"/>
</dbReference>
<dbReference type="InterPro" id="IPR039228">
    <property type="entry name" value="SZRD1"/>
</dbReference>